<organism evidence="9">
    <name type="scientific">uncultured Gemmatimonadaceae bacterium</name>
    <dbReference type="NCBI Taxonomy" id="246130"/>
    <lineage>
        <taxon>Bacteria</taxon>
        <taxon>Pseudomonadati</taxon>
        <taxon>Gemmatimonadota</taxon>
        <taxon>Gemmatimonadia</taxon>
        <taxon>Gemmatimonadales</taxon>
        <taxon>Gemmatimonadaceae</taxon>
        <taxon>environmental samples</taxon>
    </lineage>
</organism>
<evidence type="ECO:0000256" key="1">
    <source>
        <dbReference type="ARBA" id="ARBA00004651"/>
    </source>
</evidence>
<evidence type="ECO:0000256" key="6">
    <source>
        <dbReference type="ARBA" id="ARBA00023136"/>
    </source>
</evidence>
<keyword evidence="9" id="KW-0969">Cilium</keyword>
<name>A0A6J4MJ66_9BACT</name>
<evidence type="ECO:0000256" key="8">
    <source>
        <dbReference type="SAM" id="Phobius"/>
    </source>
</evidence>
<feature type="transmembrane region" description="Helical" evidence="8">
    <location>
        <begin position="47"/>
        <end position="65"/>
    </location>
</feature>
<accession>A0A6J4MJ66</accession>
<keyword evidence="9" id="KW-0282">Flagellum</keyword>
<dbReference type="AlphaFoldDB" id="A0A6J4MJ66"/>
<keyword evidence="4 8" id="KW-0812">Transmembrane</keyword>
<dbReference type="GO" id="GO:0005886">
    <property type="term" value="C:plasma membrane"/>
    <property type="evidence" value="ECO:0007669"/>
    <property type="project" value="UniProtKB-SubCell"/>
</dbReference>
<dbReference type="PANTHER" id="PTHR34040">
    <property type="entry name" value="FLAGELLAR BIOSYNTHETIC PROTEIN FLIQ"/>
    <property type="match status" value="1"/>
</dbReference>
<sequence length="178" mass="18423">MTDTAVLEIALQAILIAAKLCAPILLVTLAVGFGISLLQAVTQIQEVTLTFVPKLVAVAVVVMVARPRALTVNRMPSSPTTMPAASTAARSGESSTSMGFELLMCAKTTVALSASARSRSRLPPAPPTGRCPICRARRSERPSRTSSSSLQKVPSITTSDAPASRASSASSIAPHPGR</sequence>
<evidence type="ECO:0000256" key="5">
    <source>
        <dbReference type="ARBA" id="ARBA00022989"/>
    </source>
</evidence>
<evidence type="ECO:0000256" key="3">
    <source>
        <dbReference type="ARBA" id="ARBA00022475"/>
    </source>
</evidence>
<keyword evidence="3" id="KW-1003">Cell membrane</keyword>
<comment type="subcellular location">
    <subcellularLocation>
        <location evidence="1">Cell membrane</location>
        <topology evidence="1">Multi-pass membrane protein</topology>
    </subcellularLocation>
</comment>
<feature type="region of interest" description="Disordered" evidence="7">
    <location>
        <begin position="116"/>
        <end position="178"/>
    </location>
</feature>
<keyword evidence="5 8" id="KW-1133">Transmembrane helix</keyword>
<dbReference type="PRINTS" id="PR00952">
    <property type="entry name" value="TYPE3IMQPROT"/>
</dbReference>
<dbReference type="PANTHER" id="PTHR34040:SF2">
    <property type="entry name" value="FLAGELLAR BIOSYNTHETIC PROTEIN FLIQ"/>
    <property type="match status" value="1"/>
</dbReference>
<keyword evidence="9" id="KW-0966">Cell projection</keyword>
<dbReference type="Pfam" id="PF01313">
    <property type="entry name" value="Bac_export_3"/>
    <property type="match status" value="1"/>
</dbReference>
<proteinExistence type="inferred from homology"/>
<evidence type="ECO:0000256" key="7">
    <source>
        <dbReference type="SAM" id="MobiDB-lite"/>
    </source>
</evidence>
<protein>
    <submittedName>
        <fullName evidence="9">Flagellar biosynthesis protein FliQ</fullName>
    </submittedName>
</protein>
<feature type="transmembrane region" description="Helical" evidence="8">
    <location>
        <begin position="20"/>
        <end position="41"/>
    </location>
</feature>
<evidence type="ECO:0000256" key="2">
    <source>
        <dbReference type="ARBA" id="ARBA00006156"/>
    </source>
</evidence>
<dbReference type="InterPro" id="IPR002191">
    <property type="entry name" value="Bac_export_3"/>
</dbReference>
<dbReference type="GO" id="GO:0009306">
    <property type="term" value="P:protein secretion"/>
    <property type="evidence" value="ECO:0007669"/>
    <property type="project" value="InterPro"/>
</dbReference>
<dbReference type="EMBL" id="CADCTX010000957">
    <property type="protein sequence ID" value="CAA9360938.1"/>
    <property type="molecule type" value="Genomic_DNA"/>
</dbReference>
<keyword evidence="6 8" id="KW-0472">Membrane</keyword>
<comment type="similarity">
    <text evidence="2">Belongs to the FliQ/MopD/SpaQ family.</text>
</comment>
<evidence type="ECO:0000256" key="4">
    <source>
        <dbReference type="ARBA" id="ARBA00022692"/>
    </source>
</evidence>
<evidence type="ECO:0000313" key="9">
    <source>
        <dbReference type="EMBL" id="CAA9360938.1"/>
    </source>
</evidence>
<reference evidence="9" key="1">
    <citation type="submission" date="2020-02" db="EMBL/GenBank/DDBJ databases">
        <authorList>
            <person name="Meier V. D."/>
        </authorList>
    </citation>
    <scope>NUCLEOTIDE SEQUENCE</scope>
    <source>
        <strain evidence="9">AVDCRST_MAG40</strain>
    </source>
</reference>
<gene>
    <name evidence="9" type="ORF">AVDCRST_MAG40-3477</name>
</gene>
<feature type="compositionally biased region" description="Low complexity" evidence="7">
    <location>
        <begin position="159"/>
        <end position="178"/>
    </location>
</feature>